<reference evidence="3 4" key="1">
    <citation type="journal article" date="2018" name="Nat. Biotechnol.">
        <title>A standardized bacterial taxonomy based on genome phylogeny substantially revises the tree of life.</title>
        <authorList>
            <person name="Parks D.H."/>
            <person name="Chuvochina M."/>
            <person name="Waite D.W."/>
            <person name="Rinke C."/>
            <person name="Skarshewski A."/>
            <person name="Chaumeil P.A."/>
            <person name="Hugenholtz P."/>
        </authorList>
    </citation>
    <scope>NUCLEOTIDE SEQUENCE [LARGE SCALE GENOMIC DNA]</scope>
    <source>
        <strain evidence="3">UBA9375</strain>
    </source>
</reference>
<gene>
    <name evidence="3" type="ORF">DIT97_04235</name>
</gene>
<feature type="domain" description="Helix-hairpin-helix DNA-binding motif class 1" evidence="2">
    <location>
        <begin position="103"/>
        <end position="122"/>
    </location>
</feature>
<dbReference type="GO" id="GO:0006281">
    <property type="term" value="P:DNA repair"/>
    <property type="evidence" value="ECO:0007669"/>
    <property type="project" value="InterPro"/>
</dbReference>
<dbReference type="GO" id="GO:0003677">
    <property type="term" value="F:DNA binding"/>
    <property type="evidence" value="ECO:0007669"/>
    <property type="project" value="InterPro"/>
</dbReference>
<dbReference type="InterPro" id="IPR010994">
    <property type="entry name" value="RuvA_2-like"/>
</dbReference>
<dbReference type="InterPro" id="IPR004509">
    <property type="entry name" value="Competence_ComEA_HhH"/>
</dbReference>
<name>A0A3D3R0C4_9PLAN</name>
<dbReference type="Proteomes" id="UP000263642">
    <property type="component" value="Unassembled WGS sequence"/>
</dbReference>
<keyword evidence="1" id="KW-1133">Transmembrane helix</keyword>
<accession>A0A3D3R0C4</accession>
<evidence type="ECO:0000313" key="4">
    <source>
        <dbReference type="Proteomes" id="UP000263642"/>
    </source>
</evidence>
<dbReference type="Pfam" id="PF12836">
    <property type="entry name" value="HHH_3"/>
    <property type="match status" value="1"/>
</dbReference>
<dbReference type="PANTHER" id="PTHR21180">
    <property type="entry name" value="ENDONUCLEASE/EXONUCLEASE/PHOSPHATASE FAMILY DOMAIN-CONTAINING PROTEIN 1"/>
    <property type="match status" value="1"/>
</dbReference>
<dbReference type="InterPro" id="IPR003583">
    <property type="entry name" value="Hlx-hairpin-Hlx_DNA-bd_motif"/>
</dbReference>
<comment type="caution">
    <text evidence="3">The sequence shown here is derived from an EMBL/GenBank/DDBJ whole genome shotgun (WGS) entry which is preliminary data.</text>
</comment>
<dbReference type="NCBIfam" id="TIGR00426">
    <property type="entry name" value="competence protein ComEA helix-hairpin-helix repeat region"/>
    <property type="match status" value="1"/>
</dbReference>
<dbReference type="SUPFAM" id="SSF47781">
    <property type="entry name" value="RuvA domain 2-like"/>
    <property type="match status" value="1"/>
</dbReference>
<dbReference type="InterPro" id="IPR051675">
    <property type="entry name" value="Endo/Exo/Phosphatase_dom_1"/>
</dbReference>
<evidence type="ECO:0000259" key="2">
    <source>
        <dbReference type="SMART" id="SM00278"/>
    </source>
</evidence>
<organism evidence="3 4">
    <name type="scientific">Gimesia maris</name>
    <dbReference type="NCBI Taxonomy" id="122"/>
    <lineage>
        <taxon>Bacteria</taxon>
        <taxon>Pseudomonadati</taxon>
        <taxon>Planctomycetota</taxon>
        <taxon>Planctomycetia</taxon>
        <taxon>Planctomycetales</taxon>
        <taxon>Planctomycetaceae</taxon>
        <taxon>Gimesia</taxon>
    </lineage>
</organism>
<feature type="domain" description="Helix-hairpin-helix DNA-binding motif class 1" evidence="2">
    <location>
        <begin position="73"/>
        <end position="92"/>
    </location>
</feature>
<dbReference type="AlphaFoldDB" id="A0A3D3R0C4"/>
<feature type="transmembrane region" description="Helical" evidence="1">
    <location>
        <begin position="23"/>
        <end position="41"/>
    </location>
</feature>
<dbReference type="PANTHER" id="PTHR21180:SF32">
    <property type="entry name" value="ENDONUCLEASE_EXONUCLEASE_PHOSPHATASE FAMILY DOMAIN-CONTAINING PROTEIN 1"/>
    <property type="match status" value="1"/>
</dbReference>
<dbReference type="Gene3D" id="1.10.150.280">
    <property type="entry name" value="AF1531-like domain"/>
    <property type="match status" value="1"/>
</dbReference>
<proteinExistence type="predicted"/>
<dbReference type="EMBL" id="DQAY01000025">
    <property type="protein sequence ID" value="HCO22294.1"/>
    <property type="molecule type" value="Genomic_DNA"/>
</dbReference>
<evidence type="ECO:0000256" key="1">
    <source>
        <dbReference type="SAM" id="Phobius"/>
    </source>
</evidence>
<evidence type="ECO:0000313" key="3">
    <source>
        <dbReference type="EMBL" id="HCO22294.1"/>
    </source>
</evidence>
<keyword evidence="1" id="KW-0812">Transmembrane</keyword>
<dbReference type="SMART" id="SM00278">
    <property type="entry name" value="HhH1"/>
    <property type="match status" value="2"/>
</dbReference>
<sequence length="134" mass="15013">MQEQETNEPPSRPFLGLKRDDQYFLGILFVAILVAAMIHLIQMSHWGTEPVEIGRLPHLPYEYQVDINQATWVEFAQLEGIGPSLGKRIVAHREANGPFASINDLLNVKGIGEKKLNANRKHLVLNSSSKTPSD</sequence>
<keyword evidence="1" id="KW-0472">Membrane</keyword>
<protein>
    <recommendedName>
        <fullName evidence="2">Helix-hairpin-helix DNA-binding motif class 1 domain-containing protein</fullName>
    </recommendedName>
</protein>